<accession>A0A918P3A4</accession>
<evidence type="ECO:0000313" key="4">
    <source>
        <dbReference type="Proteomes" id="UP000619244"/>
    </source>
</evidence>
<dbReference type="Proteomes" id="UP000619244">
    <property type="component" value="Unassembled WGS sequence"/>
</dbReference>
<dbReference type="PROSITE" id="PS51781">
    <property type="entry name" value="SH3B"/>
    <property type="match status" value="1"/>
</dbReference>
<feature type="chain" id="PRO_5038864909" description="SH3b domain-containing protein" evidence="1">
    <location>
        <begin position="32"/>
        <end position="122"/>
    </location>
</feature>
<proteinExistence type="predicted"/>
<dbReference type="RefSeq" id="WP_190195281.1">
    <property type="nucleotide sequence ID" value="NZ_BMVU01000121.1"/>
</dbReference>
<dbReference type="AlphaFoldDB" id="A0A918P3A4"/>
<evidence type="ECO:0000259" key="2">
    <source>
        <dbReference type="PROSITE" id="PS51781"/>
    </source>
</evidence>
<sequence length="122" mass="12772">MRFMKRGVPGKLQRAMVGIAATGLVATGALAAGVVTATPASAVGKSACAFNREDVQTLKTTTNVNLRNGPSTSYTSLGLLAKGTKYDPYCADMNTTWYYGKVLSGANAGTWGWVKISYLAKA</sequence>
<dbReference type="Gene3D" id="2.30.30.40">
    <property type="entry name" value="SH3 Domains"/>
    <property type="match status" value="1"/>
</dbReference>
<gene>
    <name evidence="3" type="ORF">GCM10010358_81420</name>
</gene>
<name>A0A918P3A4_9ACTN</name>
<evidence type="ECO:0000313" key="3">
    <source>
        <dbReference type="EMBL" id="GGY17807.1"/>
    </source>
</evidence>
<evidence type="ECO:0000256" key="1">
    <source>
        <dbReference type="SAM" id="SignalP"/>
    </source>
</evidence>
<dbReference type="EMBL" id="BMVU01000121">
    <property type="protein sequence ID" value="GGY17807.1"/>
    <property type="molecule type" value="Genomic_DNA"/>
</dbReference>
<reference evidence="3" key="2">
    <citation type="submission" date="2020-09" db="EMBL/GenBank/DDBJ databases">
        <authorList>
            <person name="Sun Q."/>
            <person name="Ohkuma M."/>
        </authorList>
    </citation>
    <scope>NUCLEOTIDE SEQUENCE</scope>
    <source>
        <strain evidence="3">JCM 4790</strain>
    </source>
</reference>
<reference evidence="3" key="1">
    <citation type="journal article" date="2014" name="Int. J. Syst. Evol. Microbiol.">
        <title>Complete genome sequence of Corynebacterium casei LMG S-19264T (=DSM 44701T), isolated from a smear-ripened cheese.</title>
        <authorList>
            <consortium name="US DOE Joint Genome Institute (JGI-PGF)"/>
            <person name="Walter F."/>
            <person name="Albersmeier A."/>
            <person name="Kalinowski J."/>
            <person name="Ruckert C."/>
        </authorList>
    </citation>
    <scope>NUCLEOTIDE SEQUENCE</scope>
    <source>
        <strain evidence="3">JCM 4790</strain>
    </source>
</reference>
<feature type="domain" description="SH3b" evidence="2">
    <location>
        <begin position="53"/>
        <end position="122"/>
    </location>
</feature>
<organism evidence="3 4">
    <name type="scientific">Streptomyces minutiscleroticus</name>
    <dbReference type="NCBI Taxonomy" id="68238"/>
    <lineage>
        <taxon>Bacteria</taxon>
        <taxon>Bacillati</taxon>
        <taxon>Actinomycetota</taxon>
        <taxon>Actinomycetes</taxon>
        <taxon>Kitasatosporales</taxon>
        <taxon>Streptomycetaceae</taxon>
        <taxon>Streptomyces</taxon>
    </lineage>
</organism>
<comment type="caution">
    <text evidence="3">The sequence shown here is derived from an EMBL/GenBank/DDBJ whole genome shotgun (WGS) entry which is preliminary data.</text>
</comment>
<keyword evidence="4" id="KW-1185">Reference proteome</keyword>
<protein>
    <recommendedName>
        <fullName evidence="2">SH3b domain-containing protein</fullName>
    </recommendedName>
</protein>
<dbReference type="InterPro" id="IPR003646">
    <property type="entry name" value="SH3-like_bac-type"/>
</dbReference>
<keyword evidence="1" id="KW-0732">Signal</keyword>
<feature type="signal peptide" evidence="1">
    <location>
        <begin position="1"/>
        <end position="31"/>
    </location>
</feature>